<dbReference type="InterPro" id="IPR039430">
    <property type="entry name" value="Thymidylate_kin-like_dom"/>
</dbReference>
<dbReference type="GO" id="GO:0006233">
    <property type="term" value="P:dTDP biosynthetic process"/>
    <property type="evidence" value="ECO:0007669"/>
    <property type="project" value="InterPro"/>
</dbReference>
<evidence type="ECO:0000313" key="13">
    <source>
        <dbReference type="Proteomes" id="UP000327044"/>
    </source>
</evidence>
<keyword evidence="7" id="KW-0547">Nucleotide-binding</keyword>
<evidence type="ECO:0000313" key="11">
    <source>
        <dbReference type="EMBL" id="KAB0793553.1"/>
    </source>
</evidence>
<sequence length="237" mass="27033">MSECVKMRLSFQKMGRGAFIVVEGIDRCGKTSQTIKLVESLRKKNIRVERMNFPDRTTQTGQVISHYLSDETCKLNDETIHLLFSANRWENIDRMKEKLSNGVSLIVDRYSYSGVAFSTAKGMSMKWCMQPEIGLLKPDLVLFLHINPETQSSRLGFGNERYENTKMQQTVSKIYDHFGKTEDNWKVISANGSFEEVHADLLSNIEEQIRNVVADNIPFKYFVDCGNVLNGCSNGHS</sequence>
<keyword evidence="9" id="KW-0067">ATP-binding</keyword>
<dbReference type="PANTHER" id="PTHR10344">
    <property type="entry name" value="THYMIDYLATE KINASE"/>
    <property type="match status" value="1"/>
</dbReference>
<keyword evidence="5" id="KW-0808">Transferase</keyword>
<dbReference type="CDD" id="cd01672">
    <property type="entry name" value="TMPK"/>
    <property type="match status" value="1"/>
</dbReference>
<dbReference type="PROSITE" id="PS01331">
    <property type="entry name" value="THYMIDYLATE_KINASE"/>
    <property type="match status" value="1"/>
</dbReference>
<dbReference type="AlphaFoldDB" id="A0A5N4A8A3"/>
<comment type="similarity">
    <text evidence="2">Belongs to the thymidylate kinase family.</text>
</comment>
<evidence type="ECO:0000313" key="12">
    <source>
        <dbReference type="EMBL" id="KAB0798038.1"/>
    </source>
</evidence>
<gene>
    <name evidence="12" type="ORF">PPYR_09031</name>
    <name evidence="11" type="ORF">PPYR_13173</name>
</gene>
<dbReference type="Pfam" id="PF02223">
    <property type="entry name" value="Thymidylate_kin"/>
    <property type="match status" value="1"/>
</dbReference>
<evidence type="ECO:0000256" key="6">
    <source>
        <dbReference type="ARBA" id="ARBA00022727"/>
    </source>
</evidence>
<feature type="domain" description="Thymidylate kinase-like" evidence="10">
    <location>
        <begin position="22"/>
        <end position="200"/>
    </location>
</feature>
<protein>
    <recommendedName>
        <fullName evidence="4">Thymidylate kinase</fullName>
        <ecNumber evidence="3">2.7.4.9</ecNumber>
    </recommendedName>
</protein>
<proteinExistence type="inferred from homology"/>
<dbReference type="Proteomes" id="UP000327044">
    <property type="component" value="Unassembled WGS sequence"/>
</dbReference>
<dbReference type="EC" id="2.7.4.9" evidence="3"/>
<evidence type="ECO:0000259" key="10">
    <source>
        <dbReference type="Pfam" id="PF02223"/>
    </source>
</evidence>
<evidence type="ECO:0000256" key="5">
    <source>
        <dbReference type="ARBA" id="ARBA00022679"/>
    </source>
</evidence>
<dbReference type="GO" id="GO:0004550">
    <property type="term" value="F:nucleoside diphosphate kinase activity"/>
    <property type="evidence" value="ECO:0007669"/>
    <property type="project" value="TreeGrafter"/>
</dbReference>
<keyword evidence="8" id="KW-0418">Kinase</keyword>
<evidence type="ECO:0000256" key="1">
    <source>
        <dbReference type="ARBA" id="ARBA00004992"/>
    </source>
</evidence>
<dbReference type="GO" id="GO:0005524">
    <property type="term" value="F:ATP binding"/>
    <property type="evidence" value="ECO:0007669"/>
    <property type="project" value="UniProtKB-KW"/>
</dbReference>
<dbReference type="HAMAP" id="MF_00165">
    <property type="entry name" value="Thymidylate_kinase"/>
    <property type="match status" value="1"/>
</dbReference>
<dbReference type="InParanoid" id="A0A5N4A8A3"/>
<dbReference type="GO" id="GO:0005634">
    <property type="term" value="C:nucleus"/>
    <property type="evidence" value="ECO:0007669"/>
    <property type="project" value="TreeGrafter"/>
</dbReference>
<comment type="caution">
    <text evidence="11">The sequence shown here is derived from an EMBL/GenBank/DDBJ whole genome shotgun (WGS) entry which is preliminary data.</text>
</comment>
<dbReference type="Gene3D" id="3.40.50.300">
    <property type="entry name" value="P-loop containing nucleotide triphosphate hydrolases"/>
    <property type="match status" value="1"/>
</dbReference>
<comment type="pathway">
    <text evidence="1">Pyrimidine metabolism; dTTP biosynthesis.</text>
</comment>
<organism evidence="11 13">
    <name type="scientific">Photinus pyralis</name>
    <name type="common">Common eastern firefly</name>
    <name type="synonym">Lampyris pyralis</name>
    <dbReference type="NCBI Taxonomy" id="7054"/>
    <lineage>
        <taxon>Eukaryota</taxon>
        <taxon>Metazoa</taxon>
        <taxon>Ecdysozoa</taxon>
        <taxon>Arthropoda</taxon>
        <taxon>Hexapoda</taxon>
        <taxon>Insecta</taxon>
        <taxon>Pterygota</taxon>
        <taxon>Neoptera</taxon>
        <taxon>Endopterygota</taxon>
        <taxon>Coleoptera</taxon>
        <taxon>Polyphaga</taxon>
        <taxon>Elateriformia</taxon>
        <taxon>Elateroidea</taxon>
        <taxon>Lampyridae</taxon>
        <taxon>Lampyrinae</taxon>
        <taxon>Photinus</taxon>
    </lineage>
</organism>
<dbReference type="FunCoup" id="A0A5N4A8A3">
    <property type="interactions" value="1550"/>
</dbReference>
<evidence type="ECO:0000256" key="2">
    <source>
        <dbReference type="ARBA" id="ARBA00009776"/>
    </source>
</evidence>
<evidence type="ECO:0000256" key="9">
    <source>
        <dbReference type="ARBA" id="ARBA00022840"/>
    </source>
</evidence>
<dbReference type="GO" id="GO:0005739">
    <property type="term" value="C:mitochondrion"/>
    <property type="evidence" value="ECO:0007669"/>
    <property type="project" value="TreeGrafter"/>
</dbReference>
<dbReference type="InterPro" id="IPR018094">
    <property type="entry name" value="Thymidylate_kinase"/>
</dbReference>
<dbReference type="EMBL" id="VVIM01000009">
    <property type="protein sequence ID" value="KAB0793553.1"/>
    <property type="molecule type" value="Genomic_DNA"/>
</dbReference>
<keyword evidence="13" id="KW-1185">Reference proteome</keyword>
<dbReference type="GO" id="GO:0006235">
    <property type="term" value="P:dTTP biosynthetic process"/>
    <property type="evidence" value="ECO:0007669"/>
    <property type="project" value="TreeGrafter"/>
</dbReference>
<evidence type="ECO:0000256" key="8">
    <source>
        <dbReference type="ARBA" id="ARBA00022777"/>
    </source>
</evidence>
<evidence type="ECO:0000256" key="3">
    <source>
        <dbReference type="ARBA" id="ARBA00012980"/>
    </source>
</evidence>
<dbReference type="InterPro" id="IPR018095">
    <property type="entry name" value="Thymidylate_kin_CS"/>
</dbReference>
<dbReference type="InterPro" id="IPR027417">
    <property type="entry name" value="P-loop_NTPase"/>
</dbReference>
<dbReference type="NCBIfam" id="TIGR00041">
    <property type="entry name" value="DTMP_kinase"/>
    <property type="match status" value="1"/>
</dbReference>
<reference evidence="11 13" key="1">
    <citation type="journal article" date="2018" name="Elife">
        <title>Firefly genomes illuminate parallel origins of bioluminescence in beetles.</title>
        <authorList>
            <person name="Fallon T.R."/>
            <person name="Lower S.E."/>
            <person name="Chang C.H."/>
            <person name="Bessho-Uehara M."/>
            <person name="Martin G.J."/>
            <person name="Bewick A.J."/>
            <person name="Behringer M."/>
            <person name="Debat H.J."/>
            <person name="Wong I."/>
            <person name="Day J.C."/>
            <person name="Suvorov A."/>
            <person name="Silva C.J."/>
            <person name="Stanger-Hall K.F."/>
            <person name="Hall D.W."/>
            <person name="Schmitz R.J."/>
            <person name="Nelson D.R."/>
            <person name="Lewis S.M."/>
            <person name="Shigenobu S."/>
            <person name="Bybee S.M."/>
            <person name="Larracuente A.M."/>
            <person name="Oba Y."/>
            <person name="Weng J.K."/>
        </authorList>
    </citation>
    <scope>NUCLEOTIDE SEQUENCE [LARGE SCALE GENOMIC DNA]</scope>
    <source>
        <strain evidence="11">1611_PpyrPB1</strain>
        <tissue evidence="11">Whole body</tissue>
    </source>
</reference>
<dbReference type="FunFam" id="3.40.50.300:FF:000679">
    <property type="entry name" value="Thymidylate kinase"/>
    <property type="match status" value="1"/>
</dbReference>
<reference evidence="11" key="2">
    <citation type="submission" date="2019-08" db="EMBL/GenBank/DDBJ databases">
        <authorList>
            <consortium name="Photinus pyralis genome working group"/>
            <person name="Fallon T.R."/>
            <person name="Sander Lower S.E."/>
            <person name="Weng J.-K."/>
        </authorList>
    </citation>
    <scope>NUCLEOTIDE SEQUENCE</scope>
    <source>
        <strain evidence="11">1611_PpyrPB1</strain>
        <tissue evidence="11">Whole body</tissue>
    </source>
</reference>
<dbReference type="GO" id="GO:0004798">
    <property type="term" value="F:dTMP kinase activity"/>
    <property type="evidence" value="ECO:0007669"/>
    <property type="project" value="UniProtKB-EC"/>
</dbReference>
<evidence type="ECO:0000256" key="7">
    <source>
        <dbReference type="ARBA" id="ARBA00022741"/>
    </source>
</evidence>
<name>A0A5N4A8A3_PHOPY</name>
<dbReference type="SUPFAM" id="SSF52540">
    <property type="entry name" value="P-loop containing nucleoside triphosphate hydrolases"/>
    <property type="match status" value="1"/>
</dbReference>
<dbReference type="PANTHER" id="PTHR10344:SF1">
    <property type="entry name" value="THYMIDYLATE KINASE"/>
    <property type="match status" value="1"/>
</dbReference>
<dbReference type="GO" id="GO:0006227">
    <property type="term" value="P:dUDP biosynthetic process"/>
    <property type="evidence" value="ECO:0007669"/>
    <property type="project" value="TreeGrafter"/>
</dbReference>
<evidence type="ECO:0000256" key="4">
    <source>
        <dbReference type="ARBA" id="ARBA00017144"/>
    </source>
</evidence>
<dbReference type="EMBL" id="VVIM01000006">
    <property type="protein sequence ID" value="KAB0798038.1"/>
    <property type="molecule type" value="Genomic_DNA"/>
</dbReference>
<dbReference type="GO" id="GO:0005829">
    <property type="term" value="C:cytosol"/>
    <property type="evidence" value="ECO:0007669"/>
    <property type="project" value="TreeGrafter"/>
</dbReference>
<accession>A0A5N4A8A3</accession>
<keyword evidence="6" id="KW-0545">Nucleotide biosynthesis</keyword>